<organism evidence="1 2">
    <name type="scientific">Mesorhizobium robiniae</name>
    <dbReference type="NCBI Taxonomy" id="559315"/>
    <lineage>
        <taxon>Bacteria</taxon>
        <taxon>Pseudomonadati</taxon>
        <taxon>Pseudomonadota</taxon>
        <taxon>Alphaproteobacteria</taxon>
        <taxon>Hyphomicrobiales</taxon>
        <taxon>Phyllobacteriaceae</taxon>
        <taxon>Mesorhizobium</taxon>
    </lineage>
</organism>
<dbReference type="EMBL" id="JBEPMC010000020">
    <property type="protein sequence ID" value="MET3583624.1"/>
    <property type="molecule type" value="Genomic_DNA"/>
</dbReference>
<evidence type="ECO:0000313" key="1">
    <source>
        <dbReference type="EMBL" id="MET3583624.1"/>
    </source>
</evidence>
<protein>
    <submittedName>
        <fullName evidence="1">Uncharacterized protein</fullName>
    </submittedName>
</protein>
<accession>A0ABV2GZB4</accession>
<gene>
    <name evidence="1" type="ORF">ABID19_006689</name>
</gene>
<comment type="caution">
    <text evidence="1">The sequence shown here is derived from an EMBL/GenBank/DDBJ whole genome shotgun (WGS) entry which is preliminary data.</text>
</comment>
<keyword evidence="2" id="KW-1185">Reference proteome</keyword>
<proteinExistence type="predicted"/>
<dbReference type="Proteomes" id="UP001549204">
    <property type="component" value="Unassembled WGS sequence"/>
</dbReference>
<name>A0ABV2GZB4_9HYPH</name>
<sequence length="100" mass="11313">MPISPGHHYEVPLPRTGNPYPAWTIDRKSGAWIAAPRRARKVQYPAWTTDQKGGARIATPRRARKVQYPAWTTDQKGGAWIAAPRRARKVQSQNNNLTQL</sequence>
<reference evidence="1 2" key="1">
    <citation type="submission" date="2024-06" db="EMBL/GenBank/DDBJ databases">
        <title>Genomic Encyclopedia of Type Strains, Phase IV (KMG-IV): sequencing the most valuable type-strain genomes for metagenomic binning, comparative biology and taxonomic classification.</title>
        <authorList>
            <person name="Goeker M."/>
        </authorList>
    </citation>
    <scope>NUCLEOTIDE SEQUENCE [LARGE SCALE GENOMIC DNA]</scope>
    <source>
        <strain evidence="1 2">DSM 100022</strain>
    </source>
</reference>
<evidence type="ECO:0000313" key="2">
    <source>
        <dbReference type="Proteomes" id="UP001549204"/>
    </source>
</evidence>